<dbReference type="InterPro" id="IPR006938">
    <property type="entry name" value="DUF624"/>
</dbReference>
<accession>A0A5C1YH97</accession>
<protein>
    <submittedName>
        <fullName evidence="2">DUF624 domain-containing protein</fullName>
    </submittedName>
</protein>
<keyword evidence="1" id="KW-0472">Membrane</keyword>
<dbReference type="RefSeq" id="WP_149160490.1">
    <property type="nucleotide sequence ID" value="NZ_CP043505.1"/>
</dbReference>
<feature type="transmembrane region" description="Helical" evidence="1">
    <location>
        <begin position="95"/>
        <end position="117"/>
    </location>
</feature>
<evidence type="ECO:0000256" key="1">
    <source>
        <dbReference type="SAM" id="Phobius"/>
    </source>
</evidence>
<name>A0A5C1YH97_9MICO</name>
<feature type="transmembrane region" description="Helical" evidence="1">
    <location>
        <begin position="161"/>
        <end position="182"/>
    </location>
</feature>
<evidence type="ECO:0000313" key="3">
    <source>
        <dbReference type="Proteomes" id="UP000324678"/>
    </source>
</evidence>
<dbReference type="Pfam" id="PF04854">
    <property type="entry name" value="DUF624"/>
    <property type="match status" value="1"/>
</dbReference>
<keyword evidence="1" id="KW-1133">Transmembrane helix</keyword>
<gene>
    <name evidence="2" type="ORF">FLP10_08580</name>
</gene>
<dbReference type="KEGG" id="ail:FLP10_08580"/>
<feature type="transmembrane region" description="Helical" evidence="1">
    <location>
        <begin position="20"/>
        <end position="41"/>
    </location>
</feature>
<proteinExistence type="predicted"/>
<keyword evidence="3" id="KW-1185">Reference proteome</keyword>
<dbReference type="AlphaFoldDB" id="A0A5C1YH97"/>
<sequence>MARMPRTAFDRITGTVYRMLVAELAFLAAVAPGILGMLFLQPHPSNIPLYALCLVPLGPALAAVIGTFRALDGSHDLVVWPRFWRAWWRDLRDVLLVWVPALVVLTVLAINVAFAAAAGVDPIFAVIAIVLAAVVGVLTLHALVIAAVFSFRTRDVARLALMYLVAKPLASVGALAVLIVVATAAATGFAWLIALAGSLLGVFLLANSRAMVADITARFTDEPNPRLAE</sequence>
<feature type="transmembrane region" description="Helical" evidence="1">
    <location>
        <begin position="123"/>
        <end position="149"/>
    </location>
</feature>
<dbReference type="EMBL" id="CP043505">
    <property type="protein sequence ID" value="QEO14469.1"/>
    <property type="molecule type" value="Genomic_DNA"/>
</dbReference>
<feature type="transmembrane region" description="Helical" evidence="1">
    <location>
        <begin position="188"/>
        <end position="206"/>
    </location>
</feature>
<dbReference type="OrthoDB" id="4211860at2"/>
<dbReference type="Proteomes" id="UP000324678">
    <property type="component" value="Chromosome"/>
</dbReference>
<reference evidence="2 3" key="1">
    <citation type="submission" date="2019-09" db="EMBL/GenBank/DDBJ databases">
        <title>Genome sequencing of strain KACC 19306.</title>
        <authorList>
            <person name="Heo J."/>
            <person name="Kim S.-J."/>
            <person name="Kim J.-S."/>
            <person name="Hong S.-B."/>
            <person name="Kwon S.-W."/>
        </authorList>
    </citation>
    <scope>NUCLEOTIDE SEQUENCE [LARGE SCALE GENOMIC DNA]</scope>
    <source>
        <strain evidence="2 3">KACC 19306</strain>
    </source>
</reference>
<organism evidence="2 3">
    <name type="scientific">Agromyces intestinalis</name>
    <dbReference type="NCBI Taxonomy" id="2592652"/>
    <lineage>
        <taxon>Bacteria</taxon>
        <taxon>Bacillati</taxon>
        <taxon>Actinomycetota</taxon>
        <taxon>Actinomycetes</taxon>
        <taxon>Micrococcales</taxon>
        <taxon>Microbacteriaceae</taxon>
        <taxon>Agromyces</taxon>
    </lineage>
</organism>
<keyword evidence="1" id="KW-0812">Transmembrane</keyword>
<evidence type="ECO:0000313" key="2">
    <source>
        <dbReference type="EMBL" id="QEO14469.1"/>
    </source>
</evidence>
<feature type="transmembrane region" description="Helical" evidence="1">
    <location>
        <begin position="47"/>
        <end position="68"/>
    </location>
</feature>